<protein>
    <submittedName>
        <fullName evidence="1">Uncharacterized protein</fullName>
    </submittedName>
</protein>
<gene>
    <name evidence="1" type="primary">ORF11808</name>
</gene>
<accession>A0A0B6Y3Z0</accession>
<sequence>MKSFKSSWGSLEFTEGLGKYFSDSHLNVGEIECLVLCCKRYRQRVLQSKVGERSPNRQG</sequence>
<evidence type="ECO:0000313" key="1">
    <source>
        <dbReference type="EMBL" id="CEK50839.1"/>
    </source>
</evidence>
<dbReference type="AlphaFoldDB" id="A0A0B6Y3Z0"/>
<proteinExistence type="predicted"/>
<name>A0A0B6Y3Z0_9EUPU</name>
<organism evidence="1">
    <name type="scientific">Arion vulgaris</name>
    <dbReference type="NCBI Taxonomy" id="1028688"/>
    <lineage>
        <taxon>Eukaryota</taxon>
        <taxon>Metazoa</taxon>
        <taxon>Spiralia</taxon>
        <taxon>Lophotrochozoa</taxon>
        <taxon>Mollusca</taxon>
        <taxon>Gastropoda</taxon>
        <taxon>Heterobranchia</taxon>
        <taxon>Euthyneura</taxon>
        <taxon>Panpulmonata</taxon>
        <taxon>Eupulmonata</taxon>
        <taxon>Stylommatophora</taxon>
        <taxon>Helicina</taxon>
        <taxon>Arionoidea</taxon>
        <taxon>Arionidae</taxon>
        <taxon>Arion</taxon>
    </lineage>
</organism>
<dbReference type="EMBL" id="HACG01003974">
    <property type="protein sequence ID" value="CEK50839.1"/>
    <property type="molecule type" value="Transcribed_RNA"/>
</dbReference>
<reference evidence="1" key="1">
    <citation type="submission" date="2014-12" db="EMBL/GenBank/DDBJ databases">
        <title>Insight into the proteome of Arion vulgaris.</title>
        <authorList>
            <person name="Aradska J."/>
            <person name="Bulat T."/>
            <person name="Smidak R."/>
            <person name="Sarate P."/>
            <person name="Gangsoo J."/>
            <person name="Sialana F."/>
            <person name="Bilban M."/>
            <person name="Lubec G."/>
        </authorList>
    </citation>
    <scope>NUCLEOTIDE SEQUENCE</scope>
    <source>
        <tissue evidence="1">Skin</tissue>
    </source>
</reference>